<dbReference type="SMART" id="SM01152">
    <property type="entry name" value="DUF167"/>
    <property type="match status" value="1"/>
</dbReference>
<dbReference type="InterPro" id="IPR036591">
    <property type="entry name" value="YggU-like_sf"/>
</dbReference>
<dbReference type="HAMAP" id="MF_00634">
    <property type="entry name" value="UPF0235"/>
    <property type="match status" value="1"/>
</dbReference>
<dbReference type="Pfam" id="PF02594">
    <property type="entry name" value="DUF167"/>
    <property type="match status" value="1"/>
</dbReference>
<dbReference type="PANTHER" id="PTHR13420">
    <property type="entry name" value="UPF0235 PROTEIN C15ORF40"/>
    <property type="match status" value="1"/>
</dbReference>
<dbReference type="InterPro" id="IPR003746">
    <property type="entry name" value="DUF167"/>
</dbReference>
<dbReference type="NCBIfam" id="TIGR00251">
    <property type="entry name" value="DUF167 family protein"/>
    <property type="match status" value="1"/>
</dbReference>
<evidence type="ECO:0000313" key="2">
    <source>
        <dbReference type="EMBL" id="PTB62423.1"/>
    </source>
</evidence>
<dbReference type="EMBL" id="KZ680223">
    <property type="protein sequence ID" value="PTB62423.1"/>
    <property type="molecule type" value="Genomic_DNA"/>
</dbReference>
<dbReference type="AlphaFoldDB" id="A0A2T4AZD4"/>
<proteinExistence type="inferred from homology"/>
<evidence type="ECO:0000256" key="1">
    <source>
        <dbReference type="ARBA" id="ARBA00010364"/>
    </source>
</evidence>
<protein>
    <submittedName>
        <fullName evidence="2">DUF167-domain-containing protein</fullName>
    </submittedName>
</protein>
<evidence type="ECO:0000313" key="3">
    <source>
        <dbReference type="Proteomes" id="UP000241546"/>
    </source>
</evidence>
<sequence>MASSPASAAVRFLAASKKAPQGILQLRLHVKPGASRNREGIQAVTEDAIELCVAAQAKDGEANQAVIEVLSEVLAIPKSKLVLAQGARSRDKTVVVQDFKGDGASYANTVLELLHKASSEAS</sequence>
<reference evidence="3" key="1">
    <citation type="submission" date="2016-07" db="EMBL/GenBank/DDBJ databases">
        <title>Multiple horizontal gene transfer events from other fungi enriched the ability of initially mycotrophic Trichoderma (Ascomycota) to feed on dead plant biomass.</title>
        <authorList>
            <consortium name="DOE Joint Genome Institute"/>
            <person name="Atanasova L."/>
            <person name="Chenthamara K."/>
            <person name="Zhang J."/>
            <person name="Grujic M."/>
            <person name="Henrissat B."/>
            <person name="Kuo A."/>
            <person name="Aerts A."/>
            <person name="Salamov A."/>
            <person name="Lipzen A."/>
            <person name="Labutti K."/>
            <person name="Barry K."/>
            <person name="Miao Y."/>
            <person name="Rahimi M.J."/>
            <person name="Shen Q."/>
            <person name="Grigoriev I.V."/>
            <person name="Kubicek C.P."/>
            <person name="Druzhinina I.S."/>
        </authorList>
    </citation>
    <scope>NUCLEOTIDE SEQUENCE [LARGE SCALE GENOMIC DNA]</scope>
    <source>
        <strain evidence="3">TUCIM 6016</strain>
    </source>
</reference>
<dbReference type="OrthoDB" id="244097at2759"/>
<keyword evidence="3" id="KW-1185">Reference proteome</keyword>
<gene>
    <name evidence="2" type="ORF">BBK36DRAFT_1185308</name>
</gene>
<dbReference type="Proteomes" id="UP000241546">
    <property type="component" value="Unassembled WGS sequence"/>
</dbReference>
<dbReference type="Gene3D" id="3.30.1200.10">
    <property type="entry name" value="YggU-like"/>
    <property type="match status" value="1"/>
</dbReference>
<organism evidence="2 3">
    <name type="scientific">Trichoderma citrinoviride</name>
    <dbReference type="NCBI Taxonomy" id="58853"/>
    <lineage>
        <taxon>Eukaryota</taxon>
        <taxon>Fungi</taxon>
        <taxon>Dikarya</taxon>
        <taxon>Ascomycota</taxon>
        <taxon>Pezizomycotina</taxon>
        <taxon>Sordariomycetes</taxon>
        <taxon>Hypocreomycetidae</taxon>
        <taxon>Hypocreales</taxon>
        <taxon>Hypocreaceae</taxon>
        <taxon>Trichoderma</taxon>
    </lineage>
</organism>
<dbReference type="GeneID" id="36604554"/>
<comment type="similarity">
    <text evidence="1">Belongs to the UPF0235 family.</text>
</comment>
<dbReference type="GO" id="GO:0005737">
    <property type="term" value="C:cytoplasm"/>
    <property type="evidence" value="ECO:0007669"/>
    <property type="project" value="TreeGrafter"/>
</dbReference>
<name>A0A2T4AZD4_9HYPO</name>
<dbReference type="RefSeq" id="XP_024745743.1">
    <property type="nucleotide sequence ID" value="XM_024896436.1"/>
</dbReference>
<dbReference type="SUPFAM" id="SSF69786">
    <property type="entry name" value="YggU-like"/>
    <property type="match status" value="1"/>
</dbReference>
<dbReference type="PANTHER" id="PTHR13420:SF7">
    <property type="entry name" value="UPF0235 PROTEIN C15ORF40"/>
    <property type="match status" value="1"/>
</dbReference>
<accession>A0A2T4AZD4</accession>